<keyword evidence="1" id="KW-0472">Membrane</keyword>
<evidence type="ECO:0000313" key="2">
    <source>
        <dbReference type="EMBL" id="NYD21025.1"/>
    </source>
</evidence>
<organism evidence="2 3">
    <name type="scientific">Kineococcus aurantiacus</name>
    <dbReference type="NCBI Taxonomy" id="37633"/>
    <lineage>
        <taxon>Bacteria</taxon>
        <taxon>Bacillati</taxon>
        <taxon>Actinomycetota</taxon>
        <taxon>Actinomycetes</taxon>
        <taxon>Kineosporiales</taxon>
        <taxon>Kineosporiaceae</taxon>
        <taxon>Kineococcus</taxon>
    </lineage>
</organism>
<reference evidence="2 3" key="1">
    <citation type="submission" date="2020-07" db="EMBL/GenBank/DDBJ databases">
        <title>Sequencing the genomes of 1000 actinobacteria strains.</title>
        <authorList>
            <person name="Klenk H.-P."/>
        </authorList>
    </citation>
    <scope>NUCLEOTIDE SEQUENCE [LARGE SCALE GENOMIC DNA]</scope>
    <source>
        <strain evidence="2 3">DSM 7487</strain>
    </source>
</reference>
<dbReference type="Pfam" id="PF02325">
    <property type="entry name" value="CCB3_YggT"/>
    <property type="match status" value="1"/>
</dbReference>
<dbReference type="EMBL" id="JACCBB010000001">
    <property type="protein sequence ID" value="NYD21025.1"/>
    <property type="molecule type" value="Genomic_DNA"/>
</dbReference>
<dbReference type="GO" id="GO:0016020">
    <property type="term" value="C:membrane"/>
    <property type="evidence" value="ECO:0007669"/>
    <property type="project" value="InterPro"/>
</dbReference>
<comment type="caution">
    <text evidence="2">The sequence shown here is derived from an EMBL/GenBank/DDBJ whole genome shotgun (WGS) entry which is preliminary data.</text>
</comment>
<dbReference type="AlphaFoldDB" id="A0A7Y9DI53"/>
<protein>
    <submittedName>
        <fullName evidence="2">YggT family protein</fullName>
    </submittedName>
</protein>
<proteinExistence type="predicted"/>
<gene>
    <name evidence="2" type="ORF">BJ968_000565</name>
</gene>
<accession>A0A7Y9DI53</accession>
<feature type="transmembrane region" description="Helical" evidence="1">
    <location>
        <begin position="66"/>
        <end position="91"/>
    </location>
</feature>
<name>A0A7Y9DI53_9ACTN</name>
<evidence type="ECO:0000256" key="1">
    <source>
        <dbReference type="SAM" id="Phobius"/>
    </source>
</evidence>
<dbReference type="RefSeq" id="WP_179749034.1">
    <property type="nucleotide sequence ID" value="NZ_BAAAGN010000038.1"/>
</dbReference>
<dbReference type="InterPro" id="IPR003425">
    <property type="entry name" value="CCB3/YggT"/>
</dbReference>
<dbReference type="Proteomes" id="UP000521922">
    <property type="component" value="Unassembled WGS sequence"/>
</dbReference>
<sequence>MALFFGILEFLVLIFFICLIGRLILDWVQALSREWRPRGVVLVLAEAVYTVTDPPLKLLRKILPPLRLGAVQLDLAFLVLAILCSILMPVLDGASNRYA</sequence>
<keyword evidence="3" id="KW-1185">Reference proteome</keyword>
<keyword evidence="1" id="KW-1133">Transmembrane helix</keyword>
<evidence type="ECO:0000313" key="3">
    <source>
        <dbReference type="Proteomes" id="UP000521922"/>
    </source>
</evidence>
<keyword evidence="1" id="KW-0812">Transmembrane</keyword>
<feature type="transmembrane region" description="Helical" evidence="1">
    <location>
        <begin position="6"/>
        <end position="28"/>
    </location>
</feature>